<dbReference type="eggNOG" id="COG4447">
    <property type="taxonomic scope" value="Bacteria"/>
</dbReference>
<dbReference type="SUPFAM" id="SSF110296">
    <property type="entry name" value="Oligoxyloglucan reducing end-specific cellobiohydrolase"/>
    <property type="match status" value="1"/>
</dbReference>
<name>F4KQ27_HALH1</name>
<gene>
    <name evidence="4" type="ordered locus">Halhy_6369</name>
</gene>
<dbReference type="GO" id="GO:0010411">
    <property type="term" value="P:xyloglucan metabolic process"/>
    <property type="evidence" value="ECO:0007669"/>
    <property type="project" value="TreeGrafter"/>
</dbReference>
<feature type="domain" description="Secretion system C-terminal sorting" evidence="3">
    <location>
        <begin position="777"/>
        <end position="851"/>
    </location>
</feature>
<dbReference type="PANTHER" id="PTHR43739:SF5">
    <property type="entry name" value="EXO-ALPHA-SIALIDASE"/>
    <property type="match status" value="1"/>
</dbReference>
<dbReference type="Pfam" id="PF18962">
    <property type="entry name" value="Por_Secre_tail"/>
    <property type="match status" value="1"/>
</dbReference>
<feature type="domain" description="Sortilin N-terminal" evidence="2">
    <location>
        <begin position="175"/>
        <end position="298"/>
    </location>
</feature>
<keyword evidence="1" id="KW-0677">Repeat</keyword>
<dbReference type="InterPro" id="IPR031778">
    <property type="entry name" value="Sortilin_N"/>
</dbReference>
<accession>F4KQ27</accession>
<dbReference type="HOGENOM" id="CLU_004847_1_1_10"/>
<dbReference type="PANTHER" id="PTHR43739">
    <property type="entry name" value="XYLOGLUCANASE (EUROFUNG)"/>
    <property type="match status" value="1"/>
</dbReference>
<evidence type="ECO:0000313" key="5">
    <source>
        <dbReference type="Proteomes" id="UP000008461"/>
    </source>
</evidence>
<evidence type="ECO:0000259" key="2">
    <source>
        <dbReference type="Pfam" id="PF15902"/>
    </source>
</evidence>
<dbReference type="InterPro" id="IPR052025">
    <property type="entry name" value="Xyloglucanase_GH74"/>
</dbReference>
<evidence type="ECO:0000313" key="4">
    <source>
        <dbReference type="EMBL" id="AEE54188.1"/>
    </source>
</evidence>
<dbReference type="InterPro" id="IPR036278">
    <property type="entry name" value="Sialidase_sf"/>
</dbReference>
<proteinExistence type="predicted"/>
<sequence length="854" mass="93879">MPNCHNHCLLFIISSLMCWSCQLSTTTPPKPGQFGFDTKHAPADHFYLQRAYPEATFSEKAYTAALEQAKAQVALRTTPPLGFSESWDVKGPGNIGARVNAIAVHPNNEKIIYVGFSSGGLFKTTNGGSSWFPVFDNRAYLAIGAIAIDPNNPEIVYVGTGDPNITGYPFLGDGLYRSLNGGQSWTKIGLEATRIISKIIIDPSNSQRIHVGTMGLPFERNRQKGLYTSNNGGKTWRQSLFVSEQAGIIDLVIDPRNPKTLYACSWNRIRNSRESITAGPDSGIFKSNDSGSTWTKLEGGLPTGNLGRIGLAFYAGEPNLVFAVYSDANSQLLNIYRTANGGDNWEALLGPGKSNLPGSVMGGMGWYFGKIAVNPKDPNEIYLLCISLWKTSNGGLTWTTVGDASIHSDKHALVFTPTGDIIVGSDGGLNKNIKGDPFWTDIESIPTTQFYRVEYNPHFPNRYYGGAQDHGTVSGETLSENWIRMEGGDGFQMRFNPHDPKVMWAQTQNGVLRVSTNGGSFFQLAIRGIDRTDRVNWDAPLVMSSHDPQVLYTGTHRVYQNTTGSETVWKAISPDLTDGEIYGRNFHTLSCLHESSLNPELIMAGTSDGNVWYTKDTGTSWNRIDAGLPERYVTAVKTSPSNANTLYVSHSGYRDNDLRPHLHVSRNLGNTWTSLAGDLPPLAINDFIVLPGYNDSILFVATDGGVYSSINGGRNWYRLGGNLPIIAAFSLAWNVAKNELIVGTHGKSILTYPLRNLIGGLSTSTPAINLPDHLLKVYPQPFAEELQLEWQTPDLQSSWNLKVFDVTGRVIMAQTLGSTRDKQLRLSTALWKKGLYWLQISDGKQQIVRKLAKM</sequence>
<dbReference type="InterPro" id="IPR015943">
    <property type="entry name" value="WD40/YVTN_repeat-like_dom_sf"/>
</dbReference>
<dbReference type="OrthoDB" id="9757947at2"/>
<dbReference type="InterPro" id="IPR026444">
    <property type="entry name" value="Secre_tail"/>
</dbReference>
<dbReference type="Gene3D" id="2.130.10.10">
    <property type="entry name" value="YVTN repeat-like/Quinoprotein amine dehydrogenase"/>
    <property type="match status" value="3"/>
</dbReference>
<dbReference type="AlphaFoldDB" id="F4KQ27"/>
<evidence type="ECO:0000259" key="3">
    <source>
        <dbReference type="Pfam" id="PF18962"/>
    </source>
</evidence>
<dbReference type="RefSeq" id="WP_013768708.1">
    <property type="nucleotide sequence ID" value="NC_015510.1"/>
</dbReference>
<reference evidence="4 5" key="1">
    <citation type="journal article" date="2011" name="Stand. Genomic Sci.">
        <title>Complete genome sequence of Haliscomenobacter hydrossis type strain (O).</title>
        <authorList>
            <consortium name="US DOE Joint Genome Institute (JGI-PGF)"/>
            <person name="Daligault H."/>
            <person name="Lapidus A."/>
            <person name="Zeytun A."/>
            <person name="Nolan M."/>
            <person name="Lucas S."/>
            <person name="Del Rio T.G."/>
            <person name="Tice H."/>
            <person name="Cheng J.F."/>
            <person name="Tapia R."/>
            <person name="Han C."/>
            <person name="Goodwin L."/>
            <person name="Pitluck S."/>
            <person name="Liolios K."/>
            <person name="Pagani I."/>
            <person name="Ivanova N."/>
            <person name="Huntemann M."/>
            <person name="Mavromatis K."/>
            <person name="Mikhailova N."/>
            <person name="Pati A."/>
            <person name="Chen A."/>
            <person name="Palaniappan K."/>
            <person name="Land M."/>
            <person name="Hauser L."/>
            <person name="Brambilla E.M."/>
            <person name="Rohde M."/>
            <person name="Verbarg S."/>
            <person name="Goker M."/>
            <person name="Bristow J."/>
            <person name="Eisen J.A."/>
            <person name="Markowitz V."/>
            <person name="Hugenholtz P."/>
            <person name="Kyrpides N.C."/>
            <person name="Klenk H.P."/>
            <person name="Woyke T."/>
        </authorList>
    </citation>
    <scope>NUCLEOTIDE SEQUENCE [LARGE SCALE GENOMIC DNA]</scope>
    <source>
        <strain evidence="5">ATCC 27775 / DSM 1100 / LMG 10767 / O</strain>
    </source>
</reference>
<dbReference type="STRING" id="760192.Halhy_6369"/>
<dbReference type="EMBL" id="CP002691">
    <property type="protein sequence ID" value="AEE54188.1"/>
    <property type="molecule type" value="Genomic_DNA"/>
</dbReference>
<protein>
    <submittedName>
        <fullName evidence="4">Uncharacterized protein</fullName>
    </submittedName>
</protein>
<organism evidence="4 5">
    <name type="scientific">Haliscomenobacter hydrossis (strain ATCC 27775 / DSM 1100 / LMG 10767 / O)</name>
    <dbReference type="NCBI Taxonomy" id="760192"/>
    <lineage>
        <taxon>Bacteria</taxon>
        <taxon>Pseudomonadati</taxon>
        <taxon>Bacteroidota</taxon>
        <taxon>Saprospiria</taxon>
        <taxon>Saprospirales</taxon>
        <taxon>Haliscomenobacteraceae</taxon>
        <taxon>Haliscomenobacter</taxon>
    </lineage>
</organism>
<evidence type="ECO:0000256" key="1">
    <source>
        <dbReference type="ARBA" id="ARBA00022737"/>
    </source>
</evidence>
<reference key="2">
    <citation type="submission" date="2011-04" db="EMBL/GenBank/DDBJ databases">
        <title>Complete sequence of chromosome of Haliscomenobacter hydrossis DSM 1100.</title>
        <authorList>
            <consortium name="US DOE Joint Genome Institute (JGI-PGF)"/>
            <person name="Lucas S."/>
            <person name="Han J."/>
            <person name="Lapidus A."/>
            <person name="Bruce D."/>
            <person name="Goodwin L."/>
            <person name="Pitluck S."/>
            <person name="Peters L."/>
            <person name="Kyrpides N."/>
            <person name="Mavromatis K."/>
            <person name="Ivanova N."/>
            <person name="Ovchinnikova G."/>
            <person name="Pagani I."/>
            <person name="Daligault H."/>
            <person name="Detter J.C."/>
            <person name="Han C."/>
            <person name="Land M."/>
            <person name="Hauser L."/>
            <person name="Markowitz V."/>
            <person name="Cheng J.-F."/>
            <person name="Hugenholtz P."/>
            <person name="Woyke T."/>
            <person name="Wu D."/>
            <person name="Verbarg S."/>
            <person name="Frueling A."/>
            <person name="Brambilla E."/>
            <person name="Klenk H.-P."/>
            <person name="Eisen J.A."/>
        </authorList>
    </citation>
    <scope>NUCLEOTIDE SEQUENCE</scope>
    <source>
        <strain>DSM 1100</strain>
    </source>
</reference>
<keyword evidence="5" id="KW-1185">Reference proteome</keyword>
<dbReference type="Proteomes" id="UP000008461">
    <property type="component" value="Chromosome"/>
</dbReference>
<dbReference type="SUPFAM" id="SSF50939">
    <property type="entry name" value="Sialidases"/>
    <property type="match status" value="1"/>
</dbReference>
<dbReference type="KEGG" id="hhy:Halhy_6369"/>
<dbReference type="Pfam" id="PF15902">
    <property type="entry name" value="Sortilin-Vps10"/>
    <property type="match status" value="1"/>
</dbReference>
<dbReference type="NCBIfam" id="TIGR04183">
    <property type="entry name" value="Por_Secre_tail"/>
    <property type="match status" value="1"/>
</dbReference>